<keyword evidence="6 10" id="KW-1133">Transmembrane helix</keyword>
<feature type="region of interest" description="Disordered" evidence="11">
    <location>
        <begin position="248"/>
        <end position="282"/>
    </location>
</feature>
<dbReference type="GO" id="GO:0034625">
    <property type="term" value="P:fatty acid elongation, monounsaturated fatty acid"/>
    <property type="evidence" value="ECO:0007669"/>
    <property type="project" value="TreeGrafter"/>
</dbReference>
<evidence type="ECO:0000256" key="9">
    <source>
        <dbReference type="ARBA" id="ARBA00023160"/>
    </source>
</evidence>
<dbReference type="GO" id="GO:0019367">
    <property type="term" value="P:fatty acid elongation, saturated fatty acid"/>
    <property type="evidence" value="ECO:0007669"/>
    <property type="project" value="TreeGrafter"/>
</dbReference>
<dbReference type="PANTHER" id="PTHR11157:SF12">
    <property type="entry name" value="ELONGATION OF VERY LONG CHAIN FATTY ACIDS PROTEIN 4"/>
    <property type="match status" value="1"/>
</dbReference>
<feature type="transmembrane region" description="Helical" evidence="10">
    <location>
        <begin position="45"/>
        <end position="68"/>
    </location>
</feature>
<dbReference type="EMBL" id="JARQWQ010000019">
    <property type="protein sequence ID" value="KAK2565422.1"/>
    <property type="molecule type" value="Genomic_DNA"/>
</dbReference>
<name>A0AAD9QQ90_ACRCE</name>
<evidence type="ECO:0000256" key="10">
    <source>
        <dbReference type="RuleBase" id="RU361115"/>
    </source>
</evidence>
<evidence type="ECO:0000256" key="11">
    <source>
        <dbReference type="SAM" id="MobiDB-lite"/>
    </source>
</evidence>
<reference evidence="12" key="1">
    <citation type="journal article" date="2023" name="G3 (Bethesda)">
        <title>Whole genome assembly and annotation of the endangered Caribbean coral Acropora cervicornis.</title>
        <authorList>
            <person name="Selwyn J.D."/>
            <person name="Vollmer S.V."/>
        </authorList>
    </citation>
    <scope>NUCLEOTIDE SEQUENCE</scope>
    <source>
        <strain evidence="12">K2</strain>
    </source>
</reference>
<gene>
    <name evidence="12" type="ORF">P5673_010479</name>
</gene>
<dbReference type="PANTHER" id="PTHR11157">
    <property type="entry name" value="FATTY ACID ACYL TRANSFERASE-RELATED"/>
    <property type="match status" value="1"/>
</dbReference>
<evidence type="ECO:0000256" key="3">
    <source>
        <dbReference type="ARBA" id="ARBA00022679"/>
    </source>
</evidence>
<keyword evidence="2 10" id="KW-0444">Lipid biosynthesis</keyword>
<keyword evidence="13" id="KW-1185">Reference proteome</keyword>
<evidence type="ECO:0000256" key="7">
    <source>
        <dbReference type="ARBA" id="ARBA00023098"/>
    </source>
</evidence>
<evidence type="ECO:0000256" key="4">
    <source>
        <dbReference type="ARBA" id="ARBA00022692"/>
    </source>
</evidence>
<keyword evidence="4 10" id="KW-0812">Transmembrane</keyword>
<evidence type="ECO:0000256" key="5">
    <source>
        <dbReference type="ARBA" id="ARBA00022832"/>
    </source>
</evidence>
<organism evidence="12 13">
    <name type="scientific">Acropora cervicornis</name>
    <name type="common">Staghorn coral</name>
    <dbReference type="NCBI Taxonomy" id="6130"/>
    <lineage>
        <taxon>Eukaryota</taxon>
        <taxon>Metazoa</taxon>
        <taxon>Cnidaria</taxon>
        <taxon>Anthozoa</taxon>
        <taxon>Hexacorallia</taxon>
        <taxon>Scleractinia</taxon>
        <taxon>Astrocoeniina</taxon>
        <taxon>Acroporidae</taxon>
        <taxon>Acropora</taxon>
    </lineage>
</organism>
<keyword evidence="5 10" id="KW-0276">Fatty acid metabolism</keyword>
<dbReference type="Proteomes" id="UP001249851">
    <property type="component" value="Unassembled WGS sequence"/>
</dbReference>
<feature type="transmembrane region" description="Helical" evidence="10">
    <location>
        <begin position="164"/>
        <end position="182"/>
    </location>
</feature>
<comment type="catalytic activity">
    <reaction evidence="10">
        <text>a very-long-chain acyl-CoA + malonyl-CoA + H(+) = a very-long-chain 3-oxoacyl-CoA + CO2 + CoA</text>
        <dbReference type="Rhea" id="RHEA:32727"/>
        <dbReference type="ChEBI" id="CHEBI:15378"/>
        <dbReference type="ChEBI" id="CHEBI:16526"/>
        <dbReference type="ChEBI" id="CHEBI:57287"/>
        <dbReference type="ChEBI" id="CHEBI:57384"/>
        <dbReference type="ChEBI" id="CHEBI:90725"/>
        <dbReference type="ChEBI" id="CHEBI:90736"/>
        <dbReference type="EC" id="2.3.1.199"/>
    </reaction>
</comment>
<feature type="transmembrane region" description="Helical" evidence="10">
    <location>
        <begin position="132"/>
        <end position="152"/>
    </location>
</feature>
<dbReference type="EC" id="2.3.1.199" evidence="10"/>
<comment type="subcellular location">
    <subcellularLocation>
        <location evidence="1">Membrane</location>
        <topology evidence="1">Multi-pass membrane protein</topology>
    </subcellularLocation>
</comment>
<dbReference type="GO" id="GO:0030148">
    <property type="term" value="P:sphingolipid biosynthetic process"/>
    <property type="evidence" value="ECO:0007669"/>
    <property type="project" value="TreeGrafter"/>
</dbReference>
<evidence type="ECO:0000256" key="8">
    <source>
        <dbReference type="ARBA" id="ARBA00023136"/>
    </source>
</evidence>
<keyword evidence="3 10" id="KW-0808">Transferase</keyword>
<dbReference type="InterPro" id="IPR002076">
    <property type="entry name" value="ELO_fam"/>
</dbReference>
<keyword evidence="7 10" id="KW-0443">Lipid metabolism</keyword>
<protein>
    <recommendedName>
        <fullName evidence="10">Elongation of very long chain fatty acids protein</fullName>
        <ecNumber evidence="10">2.3.1.199</ecNumber>
    </recommendedName>
    <alternativeName>
        <fullName evidence="10">Very-long-chain 3-oxoacyl-CoA synthase</fullName>
    </alternativeName>
</protein>
<comment type="caution">
    <text evidence="12">The sequence shown here is derived from an EMBL/GenBank/DDBJ whole genome shotgun (WGS) entry which is preliminary data.</text>
</comment>
<dbReference type="GO" id="GO:0005789">
    <property type="term" value="C:endoplasmic reticulum membrane"/>
    <property type="evidence" value="ECO:0007669"/>
    <property type="project" value="TreeGrafter"/>
</dbReference>
<dbReference type="AlphaFoldDB" id="A0AAD9QQ90"/>
<evidence type="ECO:0000256" key="1">
    <source>
        <dbReference type="ARBA" id="ARBA00004141"/>
    </source>
</evidence>
<evidence type="ECO:0000256" key="6">
    <source>
        <dbReference type="ARBA" id="ARBA00022989"/>
    </source>
</evidence>
<accession>A0AAD9QQ90</accession>
<sequence>MAIKLWVEEFQEFYNWADSISALHDIIKGSFLLNYHFLDSRTARWLFVPSILSPAVFVIAYLVLIWLLPKVMKDKEPFQLTNLLLLYNTAMVLLNFYISVELFLSTTAAGYSYSCQKFNPSYKPKELRVTSVLWWFYFSKIVELLDTIFFLLRKKNNQCHGQLTCTYNYVLILWIICCASIKEVPLVEKTPHTDSTQFCVLLFHAVMSLYVKCDYPLWMMWTFVCYMISFLFLFSNFYIHTYFAETSGKRKPNKANGETVTNGDVLADGMTKPQPVKSKKQE</sequence>
<evidence type="ECO:0000313" key="12">
    <source>
        <dbReference type="EMBL" id="KAK2565422.1"/>
    </source>
</evidence>
<keyword evidence="8 10" id="KW-0472">Membrane</keyword>
<comment type="similarity">
    <text evidence="10">Belongs to the ELO family.</text>
</comment>
<keyword evidence="9 10" id="KW-0275">Fatty acid biosynthesis</keyword>
<feature type="transmembrane region" description="Helical" evidence="10">
    <location>
        <begin position="80"/>
        <end position="98"/>
    </location>
</feature>
<evidence type="ECO:0000313" key="13">
    <source>
        <dbReference type="Proteomes" id="UP001249851"/>
    </source>
</evidence>
<dbReference type="Pfam" id="PF01151">
    <property type="entry name" value="ELO"/>
    <property type="match status" value="2"/>
</dbReference>
<dbReference type="GO" id="GO:0042761">
    <property type="term" value="P:very long-chain fatty acid biosynthetic process"/>
    <property type="evidence" value="ECO:0007669"/>
    <property type="project" value="TreeGrafter"/>
</dbReference>
<dbReference type="GO" id="GO:0009922">
    <property type="term" value="F:fatty acid elongase activity"/>
    <property type="evidence" value="ECO:0007669"/>
    <property type="project" value="UniProtKB-EC"/>
</dbReference>
<dbReference type="GO" id="GO:0034626">
    <property type="term" value="P:fatty acid elongation, polyunsaturated fatty acid"/>
    <property type="evidence" value="ECO:0007669"/>
    <property type="project" value="TreeGrafter"/>
</dbReference>
<reference evidence="12" key="2">
    <citation type="journal article" date="2023" name="Science">
        <title>Genomic signatures of disease resistance in endangered staghorn corals.</title>
        <authorList>
            <person name="Vollmer S.V."/>
            <person name="Selwyn J.D."/>
            <person name="Despard B.A."/>
            <person name="Roesel C.L."/>
        </authorList>
    </citation>
    <scope>NUCLEOTIDE SEQUENCE</scope>
    <source>
        <tissue evidence="12">Whole Organism</tissue>
    </source>
</reference>
<proteinExistence type="inferred from homology"/>
<evidence type="ECO:0000256" key="2">
    <source>
        <dbReference type="ARBA" id="ARBA00022516"/>
    </source>
</evidence>
<feature type="transmembrane region" description="Helical" evidence="10">
    <location>
        <begin position="218"/>
        <end position="239"/>
    </location>
</feature>